<proteinExistence type="predicted"/>
<sequence>MGYSFEWVDLPEPAATARSCYQAHLELGDLCRPCTDKYHSLAAAYQFHLNIAGMAFCRGGMRRAGMTYQATPQPFPEWPFDDTDDWRSADQSRRDTYHEAERAASAQTVAGMVGIPEFKLTSNGPWLVGRSEIEQALNLYQASSPSLRAELEGDDLWVSWLDWLRETFRHGGFTVG</sequence>
<evidence type="ECO:0000313" key="1">
    <source>
        <dbReference type="EMBL" id="MBB4960921.1"/>
    </source>
</evidence>
<protein>
    <submittedName>
        <fullName evidence="1">Uncharacterized protein</fullName>
    </submittedName>
</protein>
<name>A0A7W7SU67_9ACTN</name>
<dbReference type="AlphaFoldDB" id="A0A7W7SU67"/>
<dbReference type="RefSeq" id="WP_246446701.1">
    <property type="nucleotide sequence ID" value="NZ_JACHJW010000001.1"/>
</dbReference>
<reference evidence="1 2" key="1">
    <citation type="submission" date="2020-08" db="EMBL/GenBank/DDBJ databases">
        <title>Sequencing the genomes of 1000 actinobacteria strains.</title>
        <authorList>
            <person name="Klenk H.-P."/>
        </authorList>
    </citation>
    <scope>NUCLEOTIDE SEQUENCE [LARGE SCALE GENOMIC DNA]</scope>
    <source>
        <strain evidence="1 2">DSM 45886</strain>
    </source>
</reference>
<keyword evidence="2" id="KW-1185">Reference proteome</keyword>
<evidence type="ECO:0000313" key="2">
    <source>
        <dbReference type="Proteomes" id="UP000578819"/>
    </source>
</evidence>
<gene>
    <name evidence="1" type="ORF">FHR38_004654</name>
</gene>
<dbReference type="EMBL" id="JACHJW010000001">
    <property type="protein sequence ID" value="MBB4960921.1"/>
    <property type="molecule type" value="Genomic_DNA"/>
</dbReference>
<comment type="caution">
    <text evidence="1">The sequence shown here is derived from an EMBL/GenBank/DDBJ whole genome shotgun (WGS) entry which is preliminary data.</text>
</comment>
<organism evidence="1 2">
    <name type="scientific">Micromonospora polyrhachis</name>
    <dbReference type="NCBI Taxonomy" id="1282883"/>
    <lineage>
        <taxon>Bacteria</taxon>
        <taxon>Bacillati</taxon>
        <taxon>Actinomycetota</taxon>
        <taxon>Actinomycetes</taxon>
        <taxon>Micromonosporales</taxon>
        <taxon>Micromonosporaceae</taxon>
        <taxon>Micromonospora</taxon>
    </lineage>
</organism>
<accession>A0A7W7SU67</accession>
<dbReference type="Proteomes" id="UP000578819">
    <property type="component" value="Unassembled WGS sequence"/>
</dbReference>